<evidence type="ECO:0000313" key="2">
    <source>
        <dbReference type="Proteomes" id="UP000006697"/>
    </source>
</evidence>
<keyword evidence="2" id="KW-1185">Reference proteome</keyword>
<dbReference type="SUPFAM" id="SSF53098">
    <property type="entry name" value="Ribonuclease H-like"/>
    <property type="match status" value="1"/>
</dbReference>
<sequence>MNVFIDTEFTNFLDPQLISLGMASEYGEDFYGEIAYPDHACSPFVREVVLPLLRKIPHSYFTIDNLHLEIIKWLEIVRRNKDDVFICVDYQTDWDLFCKALDYRVPSWCHCKLVDREIVELMLYDFFKHSGLPEHHALYDAQANRHAYRAHYTKDNYE</sequence>
<proteinExistence type="predicted"/>
<dbReference type="Gene3D" id="3.30.420.10">
    <property type="entry name" value="Ribonuclease H-like superfamily/Ribonuclease H"/>
    <property type="match status" value="1"/>
</dbReference>
<dbReference type="OrthoDB" id="6482216at2"/>
<dbReference type="KEGG" id="har:HEAR3205"/>
<accession>A4G9X5</accession>
<dbReference type="AlphaFoldDB" id="A4G9X5"/>
<dbReference type="HOGENOM" id="CLU_116173_0_0_4"/>
<evidence type="ECO:0000313" key="1">
    <source>
        <dbReference type="EMBL" id="CAL63312.1"/>
    </source>
</evidence>
<reference evidence="1 2" key="1">
    <citation type="journal article" date="2007" name="PLoS Genet.">
        <title>A tale of two oxidation states: bacterial colonization of arsenic-rich environments.</title>
        <authorList>
            <person name="Muller D."/>
            <person name="Medigue C."/>
            <person name="Koechler S."/>
            <person name="Barbe V."/>
            <person name="Barakat M."/>
            <person name="Talla E."/>
            <person name="Bonnefoy V."/>
            <person name="Krin E."/>
            <person name="Arsene-Ploetze F."/>
            <person name="Carapito C."/>
            <person name="Chandler M."/>
            <person name="Cournoyer B."/>
            <person name="Cruveiller S."/>
            <person name="Dossat C."/>
            <person name="Duval S."/>
            <person name="Heymann M."/>
            <person name="Leize E."/>
            <person name="Lieutaud A."/>
            <person name="Lievremont D."/>
            <person name="Makita Y."/>
            <person name="Mangenot S."/>
            <person name="Nitschke W."/>
            <person name="Ortet P."/>
            <person name="Perdrial N."/>
            <person name="Schoepp B."/>
            <person name="Siguier N."/>
            <person name="Simeonova D.D."/>
            <person name="Rouy Z."/>
            <person name="Segurens B."/>
            <person name="Turlin E."/>
            <person name="Vallenet D."/>
            <person name="Van Dorsselaer A."/>
            <person name="Weiss S."/>
            <person name="Weissenbach J."/>
            <person name="Lett M.C."/>
            <person name="Danchin A."/>
            <person name="Bertin P.N."/>
        </authorList>
    </citation>
    <scope>NUCLEOTIDE SEQUENCE [LARGE SCALE GENOMIC DNA]</scope>
    <source>
        <strain evidence="2">ULPAs1</strain>
    </source>
</reference>
<protein>
    <submittedName>
        <fullName evidence="1">Uncharacterized protein</fullName>
    </submittedName>
</protein>
<dbReference type="EMBL" id="CU207211">
    <property type="protein sequence ID" value="CAL63312.1"/>
    <property type="molecule type" value="Genomic_DNA"/>
</dbReference>
<gene>
    <name evidence="1" type="ordered locus">HEAR3205</name>
</gene>
<dbReference type="eggNOG" id="ENOG5033431">
    <property type="taxonomic scope" value="Bacteria"/>
</dbReference>
<dbReference type="GO" id="GO:0003676">
    <property type="term" value="F:nucleic acid binding"/>
    <property type="evidence" value="ECO:0007669"/>
    <property type="project" value="InterPro"/>
</dbReference>
<name>A4G9X5_HERAR</name>
<dbReference type="Proteomes" id="UP000006697">
    <property type="component" value="Chromosome"/>
</dbReference>
<organism evidence="1 2">
    <name type="scientific">Herminiimonas arsenicoxydans</name>
    <dbReference type="NCBI Taxonomy" id="204773"/>
    <lineage>
        <taxon>Bacteria</taxon>
        <taxon>Pseudomonadati</taxon>
        <taxon>Pseudomonadota</taxon>
        <taxon>Betaproteobacteria</taxon>
        <taxon>Burkholderiales</taxon>
        <taxon>Oxalobacteraceae</taxon>
        <taxon>Herminiimonas</taxon>
    </lineage>
</organism>
<dbReference type="InterPro" id="IPR036397">
    <property type="entry name" value="RNaseH_sf"/>
</dbReference>
<dbReference type="InterPro" id="IPR012337">
    <property type="entry name" value="RNaseH-like_sf"/>
</dbReference>